<proteinExistence type="predicted"/>
<comment type="caution">
    <text evidence="2">The sequence shown here is derived from an EMBL/GenBank/DDBJ whole genome shotgun (WGS) entry which is preliminary data.</text>
</comment>
<dbReference type="RefSeq" id="WP_008513910.1">
    <property type="nucleotide sequence ID" value="NZ_ACJM01000001.1"/>
</dbReference>
<sequence length="51" mass="5793">MTDKKIMCEVKDCNYWQDMNCTAEQVKVAKNGTEDCGPDMTFCGTFKSDKC</sequence>
<evidence type="ECO:0000259" key="1">
    <source>
        <dbReference type="Pfam" id="PF07561"/>
    </source>
</evidence>
<organism evidence="2 3">
    <name type="scientific">Dethiobacter alkaliphilus AHT 1</name>
    <dbReference type="NCBI Taxonomy" id="555088"/>
    <lineage>
        <taxon>Bacteria</taxon>
        <taxon>Bacillati</taxon>
        <taxon>Bacillota</taxon>
        <taxon>Dethiobacteria</taxon>
        <taxon>Dethiobacterales</taxon>
        <taxon>Dethiobacteraceae</taxon>
        <taxon>Dethiobacter</taxon>
    </lineage>
</organism>
<evidence type="ECO:0000313" key="2">
    <source>
        <dbReference type="EMBL" id="EEG78878.1"/>
    </source>
</evidence>
<reference evidence="2 3" key="1">
    <citation type="submission" date="2009-02" db="EMBL/GenBank/DDBJ databases">
        <title>Sequencing of the draft genome and assembly of Dethiobacter alkaliphilus AHT 1.</title>
        <authorList>
            <consortium name="US DOE Joint Genome Institute (JGI-PGF)"/>
            <person name="Lucas S."/>
            <person name="Copeland A."/>
            <person name="Lapidus A."/>
            <person name="Glavina del Rio T."/>
            <person name="Dalin E."/>
            <person name="Tice H."/>
            <person name="Bruce D."/>
            <person name="Goodwin L."/>
            <person name="Pitluck S."/>
            <person name="Larimer F."/>
            <person name="Land M.L."/>
            <person name="Hauser L."/>
            <person name="Muyzer G."/>
        </authorList>
    </citation>
    <scope>NUCLEOTIDE SEQUENCE [LARGE SCALE GENOMIC DNA]</scope>
    <source>
        <strain evidence="2 3">AHT 1</strain>
    </source>
</reference>
<feature type="domain" description="DUF1540" evidence="1">
    <location>
        <begin position="6"/>
        <end position="46"/>
    </location>
</feature>
<dbReference type="Pfam" id="PF07561">
    <property type="entry name" value="DUF1540"/>
    <property type="match status" value="1"/>
</dbReference>
<dbReference type="STRING" id="555088.DealDRAFT_0152"/>
<dbReference type="EMBL" id="ACJM01000001">
    <property type="protein sequence ID" value="EEG78878.1"/>
    <property type="molecule type" value="Genomic_DNA"/>
</dbReference>
<keyword evidence="3" id="KW-1185">Reference proteome</keyword>
<protein>
    <recommendedName>
        <fullName evidence="1">DUF1540 domain-containing protein</fullName>
    </recommendedName>
</protein>
<dbReference type="OrthoDB" id="1684758at2"/>
<accession>C0GCE3</accession>
<dbReference type="InterPro" id="IPR011437">
    <property type="entry name" value="DUF1540"/>
</dbReference>
<evidence type="ECO:0000313" key="3">
    <source>
        <dbReference type="Proteomes" id="UP000006443"/>
    </source>
</evidence>
<dbReference type="Proteomes" id="UP000006443">
    <property type="component" value="Unassembled WGS sequence"/>
</dbReference>
<gene>
    <name evidence="2" type="ORF">DealDRAFT_0152</name>
</gene>
<dbReference type="AlphaFoldDB" id="C0GCE3"/>
<name>C0GCE3_DETAL</name>